<proteinExistence type="predicted"/>
<protein>
    <submittedName>
        <fullName evidence="1">DUF4327 family protein</fullName>
    </submittedName>
</protein>
<dbReference type="Proteomes" id="UP001065613">
    <property type="component" value="Chromosome"/>
</dbReference>
<reference evidence="1" key="1">
    <citation type="submission" date="2021-04" db="EMBL/GenBank/DDBJ databases">
        <title>Genome sequence of Woronichinia naegeliana from Washington state freshwater lake bloom.</title>
        <authorList>
            <person name="Dreher T.W."/>
        </authorList>
    </citation>
    <scope>NUCLEOTIDE SEQUENCE</scope>
    <source>
        <strain evidence="1">WA131</strain>
    </source>
</reference>
<evidence type="ECO:0000313" key="1">
    <source>
        <dbReference type="EMBL" id="UXE61688.1"/>
    </source>
</evidence>
<dbReference type="InterPro" id="IPR025477">
    <property type="entry name" value="DUF4327"/>
</dbReference>
<accession>A0A977KXG7</accession>
<sequence length="80" mass="9572">MFITAAEKPFQLKYSISDIREEARQLVCKGLLHRQQPIYTLCQYIPAREWPAVECELERHDYLLRDHLIDLLAKEVWLTD</sequence>
<dbReference type="Pfam" id="PF14217">
    <property type="entry name" value="DUF4327"/>
    <property type="match status" value="1"/>
</dbReference>
<gene>
    <name evidence="1" type="ORF">KA717_01590</name>
</gene>
<dbReference type="EMBL" id="CP073041">
    <property type="protein sequence ID" value="UXE61688.1"/>
    <property type="molecule type" value="Genomic_DNA"/>
</dbReference>
<organism evidence="1">
    <name type="scientific">Woronichinia naegeliana WA131</name>
    <dbReference type="NCBI Taxonomy" id="2824559"/>
    <lineage>
        <taxon>Bacteria</taxon>
        <taxon>Bacillati</taxon>
        <taxon>Cyanobacteriota</taxon>
        <taxon>Cyanophyceae</taxon>
        <taxon>Synechococcales</taxon>
        <taxon>Coelosphaeriaceae</taxon>
        <taxon>Woronichinia</taxon>
    </lineage>
</organism>
<dbReference type="KEGG" id="wna:KA717_01590"/>
<dbReference type="AlphaFoldDB" id="A0A977KXG7"/>
<name>A0A977KXG7_9CYAN</name>